<sequence>MSRQQTQPFSARPQELPVKADLARLRVEYGKSDRLAYLGHLDLIATIERCVRRAGLPFSLGNGFARRMRIQFSSALPTGTSSACEYFDLRLTEEVDPKEALGLLRAATPSALVPVRAAYVPGRLPALEAWLNQASWEIACAGAPFSAEALLEGVSAVRERGQITYLRGEKEKRVDVASSLVDVTACDSGGGVVVRLETRSSGAGALRPQVLLNAALGEAGLEPPRSVSARRLAQWHEENGRLVEPFGPFVTSGDTPLS</sequence>
<accession>A0ABT7V4M2</accession>
<evidence type="ECO:0000313" key="3">
    <source>
        <dbReference type="Proteomes" id="UP001529256"/>
    </source>
</evidence>
<feature type="domain" description="DUF2344" evidence="1">
    <location>
        <begin position="24"/>
        <end position="206"/>
    </location>
</feature>
<evidence type="ECO:0000313" key="2">
    <source>
        <dbReference type="EMBL" id="MDM8270924.1"/>
    </source>
</evidence>
<keyword evidence="3" id="KW-1185">Reference proteome</keyword>
<protein>
    <submittedName>
        <fullName evidence="2">TIGR03936 family radical SAM-associated protein</fullName>
    </submittedName>
</protein>
<dbReference type="Pfam" id="PF10105">
    <property type="entry name" value="DUF2344"/>
    <property type="match status" value="1"/>
</dbReference>
<reference evidence="2 3" key="3">
    <citation type="submission" date="2023-06" db="EMBL/GenBank/DDBJ databases">
        <authorList>
            <person name="Zeman M."/>
            <person name="Kubasova T."/>
            <person name="Jahodarova E."/>
            <person name="Nykrynova M."/>
            <person name="Rychlik I."/>
        </authorList>
    </citation>
    <scope>NUCLEOTIDE SEQUENCE [LARGE SCALE GENOMIC DNA]</scope>
    <source>
        <strain evidence="2 3">153_Feed</strain>
    </source>
</reference>
<dbReference type="Proteomes" id="UP001529256">
    <property type="component" value="Unassembled WGS sequence"/>
</dbReference>
<proteinExistence type="predicted"/>
<comment type="caution">
    <text evidence="2">The sequence shown here is derived from an EMBL/GenBank/DDBJ whole genome shotgun (WGS) entry which is preliminary data.</text>
</comment>
<dbReference type="InterPro" id="IPR018768">
    <property type="entry name" value="DUF2344"/>
</dbReference>
<reference evidence="2 3" key="1">
    <citation type="submission" date="2023-06" db="EMBL/GenBank/DDBJ databases">
        <title>Identification and characterization of horizontal gene transfer across gut microbiota members of farm animals based on homology search.</title>
        <authorList>
            <person name="Schwarzerova J."/>
            <person name="Nykrynova M."/>
            <person name="Jureckova K."/>
            <person name="Cejkova D."/>
            <person name="Rychlik I."/>
        </authorList>
    </citation>
    <scope>NUCLEOTIDE SEQUENCE [LARGE SCALE GENOMIC DNA]</scope>
    <source>
        <strain evidence="2 3">153_Feed</strain>
    </source>
</reference>
<gene>
    <name evidence="2" type="ORF">QUW25_04455</name>
</gene>
<evidence type="ECO:0000259" key="1">
    <source>
        <dbReference type="Pfam" id="PF10105"/>
    </source>
</evidence>
<dbReference type="RefSeq" id="WP_289511019.1">
    <property type="nucleotide sequence ID" value="NZ_JAUDEA010000005.1"/>
</dbReference>
<organism evidence="2 3">
    <name type="scientific">Thermophilibacter provencensis</name>
    <dbReference type="NCBI Taxonomy" id="1852386"/>
    <lineage>
        <taxon>Bacteria</taxon>
        <taxon>Bacillati</taxon>
        <taxon>Actinomycetota</taxon>
        <taxon>Coriobacteriia</taxon>
        <taxon>Coriobacteriales</taxon>
        <taxon>Atopobiaceae</taxon>
        <taxon>Thermophilibacter</taxon>
    </lineage>
</organism>
<dbReference type="EMBL" id="JAUDEA010000005">
    <property type="protein sequence ID" value="MDM8270924.1"/>
    <property type="molecule type" value="Genomic_DNA"/>
</dbReference>
<dbReference type="NCBIfam" id="TIGR03936">
    <property type="entry name" value="sam_1_link_chp"/>
    <property type="match status" value="1"/>
</dbReference>
<name>A0ABT7V4M2_9ACTN</name>
<reference evidence="3" key="2">
    <citation type="submission" date="2023-06" db="EMBL/GenBank/DDBJ databases">
        <title>Identification and characterization of horizontal gene transfer across gut microbiota members of farm animals based on homology search.</title>
        <authorList>
            <person name="Zeman M."/>
            <person name="Kubasova T."/>
            <person name="Jahodarova E."/>
            <person name="Nykrynova M."/>
            <person name="Rychlik I."/>
        </authorList>
    </citation>
    <scope>NUCLEOTIDE SEQUENCE [LARGE SCALE GENOMIC DNA]</scope>
    <source>
        <strain evidence="3">153_Feed</strain>
    </source>
</reference>